<evidence type="ECO:0000256" key="5">
    <source>
        <dbReference type="ARBA" id="ARBA00023136"/>
    </source>
</evidence>
<feature type="compositionally biased region" description="Pro residues" evidence="7">
    <location>
        <begin position="1016"/>
        <end position="1025"/>
    </location>
</feature>
<keyword evidence="4" id="KW-0496">Mitochondrion</keyword>
<feature type="compositionally biased region" description="Basic and acidic residues" evidence="7">
    <location>
        <begin position="600"/>
        <end position="609"/>
    </location>
</feature>
<dbReference type="GO" id="GO:0007005">
    <property type="term" value="P:mitochondrion organization"/>
    <property type="evidence" value="ECO:0007669"/>
    <property type="project" value="TreeGrafter"/>
</dbReference>
<feature type="compositionally biased region" description="Low complexity" evidence="7">
    <location>
        <begin position="536"/>
        <end position="553"/>
    </location>
</feature>
<feature type="compositionally biased region" description="Basic and acidic residues" evidence="7">
    <location>
        <begin position="321"/>
        <end position="333"/>
    </location>
</feature>
<comment type="subcellular location">
    <subcellularLocation>
        <location evidence="1">Mitochondrion inner membrane</location>
    </subcellularLocation>
</comment>
<dbReference type="PANTHER" id="PTHR23222:SF1">
    <property type="entry name" value="PROHIBITIN-2"/>
    <property type="match status" value="1"/>
</dbReference>
<feature type="compositionally biased region" description="Basic and acidic residues" evidence="7">
    <location>
        <begin position="408"/>
        <end position="422"/>
    </location>
</feature>
<dbReference type="OMA" id="QEDWMQA"/>
<feature type="region of interest" description="Disordered" evidence="7">
    <location>
        <begin position="933"/>
        <end position="1107"/>
    </location>
</feature>
<dbReference type="Gene3D" id="3.30.479.30">
    <property type="entry name" value="Band 7 domain"/>
    <property type="match status" value="1"/>
</dbReference>
<feature type="compositionally biased region" description="Polar residues" evidence="7">
    <location>
        <begin position="1098"/>
        <end position="1107"/>
    </location>
</feature>
<feature type="compositionally biased region" description="Low complexity" evidence="7">
    <location>
        <begin position="374"/>
        <end position="394"/>
    </location>
</feature>
<evidence type="ECO:0000313" key="9">
    <source>
        <dbReference type="EMBL" id="OLP80543.1"/>
    </source>
</evidence>
<dbReference type="InterPro" id="IPR001107">
    <property type="entry name" value="Band_7"/>
</dbReference>
<evidence type="ECO:0000256" key="7">
    <source>
        <dbReference type="SAM" id="MobiDB-lite"/>
    </source>
</evidence>
<feature type="compositionally biased region" description="Acidic residues" evidence="7">
    <location>
        <begin position="334"/>
        <end position="362"/>
    </location>
</feature>
<dbReference type="InterPro" id="IPR036013">
    <property type="entry name" value="Band_7/SPFH_dom_sf"/>
</dbReference>
<dbReference type="PRINTS" id="PR00679">
    <property type="entry name" value="PROHIBITIN"/>
</dbReference>
<proteinExistence type="inferred from homology"/>
<dbReference type="CDD" id="cd03401">
    <property type="entry name" value="SPFH_prohibitin"/>
    <property type="match status" value="1"/>
</dbReference>
<feature type="region of interest" description="Disordered" evidence="7">
    <location>
        <begin position="1193"/>
        <end position="1215"/>
    </location>
</feature>
<comment type="similarity">
    <text evidence="2">Belongs to the prohibitin family.</text>
</comment>
<dbReference type="EMBL" id="LSRX01001370">
    <property type="protein sequence ID" value="OLP80543.1"/>
    <property type="molecule type" value="Genomic_DNA"/>
</dbReference>
<evidence type="ECO:0000256" key="6">
    <source>
        <dbReference type="SAM" id="Coils"/>
    </source>
</evidence>
<feature type="compositionally biased region" description="Low complexity" evidence="7">
    <location>
        <begin position="1026"/>
        <end position="1040"/>
    </location>
</feature>
<feature type="compositionally biased region" description="Basic and acidic residues" evidence="7">
    <location>
        <begin position="1059"/>
        <end position="1076"/>
    </location>
</feature>
<dbReference type="SUPFAM" id="SSF117892">
    <property type="entry name" value="Band 7/SPFH domain"/>
    <property type="match status" value="1"/>
</dbReference>
<feature type="coiled-coil region" evidence="6">
    <location>
        <begin position="134"/>
        <end position="193"/>
    </location>
</feature>
<keyword evidence="6" id="KW-0175">Coiled coil</keyword>
<feature type="region of interest" description="Disordered" evidence="7">
    <location>
        <begin position="1"/>
        <end position="39"/>
    </location>
</feature>
<feature type="compositionally biased region" description="Low complexity" evidence="7">
    <location>
        <begin position="709"/>
        <end position="720"/>
    </location>
</feature>
<keyword evidence="5" id="KW-0472">Membrane</keyword>
<dbReference type="InterPro" id="IPR000163">
    <property type="entry name" value="Prohibitin"/>
</dbReference>
<evidence type="ECO:0000256" key="1">
    <source>
        <dbReference type="ARBA" id="ARBA00004273"/>
    </source>
</evidence>
<feature type="compositionally biased region" description="Low complexity" evidence="7">
    <location>
        <begin position="977"/>
        <end position="1015"/>
    </location>
</feature>
<feature type="domain" description="Band 7" evidence="8">
    <location>
        <begin position="1801"/>
        <end position="1967"/>
    </location>
</feature>
<feature type="coiled-coil region" evidence="6">
    <location>
        <begin position="66"/>
        <end position="100"/>
    </location>
</feature>
<dbReference type="Proteomes" id="UP000186817">
    <property type="component" value="Unassembled WGS sequence"/>
</dbReference>
<dbReference type="PANTHER" id="PTHR23222">
    <property type="entry name" value="PROHIBITIN"/>
    <property type="match status" value="1"/>
</dbReference>
<protein>
    <submittedName>
        <fullName evidence="9">Prohibitin-2</fullName>
    </submittedName>
</protein>
<evidence type="ECO:0000259" key="8">
    <source>
        <dbReference type="SMART" id="SM00244"/>
    </source>
</evidence>
<keyword evidence="3" id="KW-0999">Mitochondrion inner membrane</keyword>
<feature type="compositionally biased region" description="Pro residues" evidence="7">
    <location>
        <begin position="939"/>
        <end position="948"/>
    </location>
</feature>
<dbReference type="SMART" id="SM00244">
    <property type="entry name" value="PHB"/>
    <property type="match status" value="1"/>
</dbReference>
<dbReference type="OrthoDB" id="438817at2759"/>
<feature type="compositionally biased region" description="Polar residues" evidence="7">
    <location>
        <begin position="364"/>
        <end position="373"/>
    </location>
</feature>
<evidence type="ECO:0000256" key="4">
    <source>
        <dbReference type="ARBA" id="ARBA00023128"/>
    </source>
</evidence>
<gene>
    <name evidence="9" type="primary">PHB2</name>
    <name evidence="9" type="ORF">AK812_SmicGene39027</name>
</gene>
<feature type="region of interest" description="Disordered" evidence="7">
    <location>
        <begin position="285"/>
        <end position="629"/>
    </location>
</feature>
<evidence type="ECO:0000256" key="2">
    <source>
        <dbReference type="ARBA" id="ARBA00009658"/>
    </source>
</evidence>
<dbReference type="GO" id="GO:0005743">
    <property type="term" value="C:mitochondrial inner membrane"/>
    <property type="evidence" value="ECO:0007669"/>
    <property type="project" value="UniProtKB-SubCell"/>
</dbReference>
<accession>A0A1Q9CC83</accession>
<sequence>MRAPQISAAWSVPARVDSPNGGTKSAPGREGSQATAERCTHAALATERETESGEASLEKEIVSAEASALRKQVHILSFQLEEAEEKLRQMQAVKARVVVRTVEDVPETSTGDAEALAEERDRRLGLEEQLKESHLRYSEQISRLSASCRQAEEQVAQLKTELHDMAREPRPVDTRLQREVLKLREELAEVRKAWKTTDTRSLIQRDKELRRLGLDAAALEDQLAKPDLCAVLVELCRLVRVPSVAEVVPEVGRLIQHCRSLEDAATNARTQTCLELAEGALEALKEPSAACEDTPSFSPLHQQTENREENEIAEDGPIADVSEHTVEDIHASQEDDEEEFPTEDDDLEWDSDESDEDSDPDLQEASSSSTVPHQQGGNPQKQQQRQQQQPQPKRSAGHGSQRVKNKQRKSDVKRLWKDKNWGDKPTWLSWKSALDWIKRGVRPPPKQPTSTPEERASFASLLSAHKYTRNASGAIIPDQKEATTNAFREPQPQVTPQQRRDDQPHQPQELGSKATAQAQRDHQMRQANNPYGKPGTQQPPAATMDPPDATTPARPLLQHEDAPSKAEAQARQDHKDRQAMNPYRVPPNNRPALAASTTSRTDEAPHRDPPQQPATPSQEGVTITKKSDVRRLSFQLPADHRDDPPKPTRTQHVLRKLSNSTTVQITGDGLSQYPVRIVDNRPYYMQSAATQQEGVEQGDTLFAQPAHLTSATAPSSSASAILDNSDRPSGTPLDPLDISDLDLEADQAVSQGLAPGWSISGQQATARASIREGEISFDIAWTPGPEPPSIPPTVPLAPHTVLTLRGSAIGSWRGHLWTPSRGDIIRHPPRTVASPTIVAYRPLNTPPKGPALPSGACLTMRPVGTWISSTRFDLTSARTPRFWLVHIESSPPAGQGELPLTAGQSFFLEWMGDEREWVRRPRFADDIQQLGGFSTISELPPPEPPLPPQRHGFDNADPAPRRPKNTQTGVAPDRAGPYQQPPQRLTPQTTAAKVASTTTTNPTRPAKASVKAGPKAKPPPLPPQPSSGSESETSWPSEDPVAPEEDEEALSMMSTKKSGGADKNKSEPDNDDHEITSHMQRPTISPSPPSEEKETKNGETNPEEPSQTEWMTVVHNFPEGFHAQGLLHLLDKIFGELLEHSFHLNSQTSHQNEGPAHNNRKGGSRPWEKQFPWPTRPPADVLVTWRNWYNGSERSAQRTRGAHPPRRDKSKPVVVTSDQTLGHAVPGTDPVRLEMTSWTEMGSYDPPSKDTDLNLELLTYLFLPPIAPYMTDMDQAAVFYLYPRESLQYLDLPGKFYQNRPMNVLKAQHIMERLMPFMEQEAAIMLQEAHALLMQWTTDLWGTPIALVVADQQQAGREDAGDEESCTATVPFSPLDATVPDEEALTEHAAGAGSRSNTSEEHCGPVKLHKALHRLRSVLASAKRQQASSQELALSLQLPGDASIEQLLGKVRGISKAQEDWMQALRGMAHVLELPEGSSTTELTEKLVAVVEAHRANEKASFRGVHFCLECCSAARVLESVGALQRQEDWMQALRGMAHVLELPEGSSTTELTEKLVAVVEAPMQRANEKAWGDVIPALKLPASASPAEAVERVHELLLKQRSNDEVWSEVALGLQLADADRTSISQCLEKITEMVETNSAQVALLNSLSSTMRCSKVELHSCAETLVQSCDEHVAAYRIVAALQGLLKVDSIANVLPALKEVLDIGSLRLKASQRCLPERQSAWRDSAQSHRHEAQTLATLPDLLPIRPSRVSCSFVIWAFPLAMSRFDIGKLLQRVAQTGTPFAAGAAVLAGAGYVVTNSIYTVDAGHMSIKYSKFFGVGNQTFREGVHFMLPYFERAIIFDVRARPHMVTSNTGTRDLQTVNLTLRALCKPDSEKLPEIYRNLGLDFDDKVMPSIANEVLKSVVAQYNASQLITQREMVSRMIRQRLIQRASDFGILLDDVAITHLNFSPEYEKEQLEEVSDRN</sequence>
<comment type="caution">
    <text evidence="9">The sequence shown here is derived from an EMBL/GenBank/DDBJ whole genome shotgun (WGS) entry which is preliminary data.</text>
</comment>
<evidence type="ECO:0000313" key="10">
    <source>
        <dbReference type="Proteomes" id="UP000186817"/>
    </source>
</evidence>
<feature type="region of interest" description="Disordered" evidence="7">
    <location>
        <begin position="1146"/>
        <end position="1173"/>
    </location>
</feature>
<dbReference type="Pfam" id="PF01145">
    <property type="entry name" value="Band_7"/>
    <property type="match status" value="1"/>
</dbReference>
<name>A0A1Q9CC83_SYMMI</name>
<reference evidence="9 10" key="1">
    <citation type="submission" date="2016-02" db="EMBL/GenBank/DDBJ databases">
        <title>Genome analysis of coral dinoflagellate symbionts highlights evolutionary adaptations to a symbiotic lifestyle.</title>
        <authorList>
            <person name="Aranda M."/>
            <person name="Li Y."/>
            <person name="Liew Y.J."/>
            <person name="Baumgarten S."/>
            <person name="Simakov O."/>
            <person name="Wilson M."/>
            <person name="Piel J."/>
            <person name="Ashoor H."/>
            <person name="Bougouffa S."/>
            <person name="Bajic V.B."/>
            <person name="Ryu T."/>
            <person name="Ravasi T."/>
            <person name="Bayer T."/>
            <person name="Micklem G."/>
            <person name="Kim H."/>
            <person name="Bhak J."/>
            <person name="Lajeunesse T.C."/>
            <person name="Voolstra C.R."/>
        </authorList>
    </citation>
    <scope>NUCLEOTIDE SEQUENCE [LARGE SCALE GENOMIC DNA]</scope>
    <source>
        <strain evidence="9 10">CCMP2467</strain>
    </source>
</reference>
<feature type="compositionally biased region" description="Basic and acidic residues" evidence="7">
    <location>
        <begin position="557"/>
        <end position="578"/>
    </location>
</feature>
<keyword evidence="10" id="KW-1185">Reference proteome</keyword>
<organism evidence="9 10">
    <name type="scientific">Symbiodinium microadriaticum</name>
    <name type="common">Dinoflagellate</name>
    <name type="synonym">Zooxanthella microadriatica</name>
    <dbReference type="NCBI Taxonomy" id="2951"/>
    <lineage>
        <taxon>Eukaryota</taxon>
        <taxon>Sar</taxon>
        <taxon>Alveolata</taxon>
        <taxon>Dinophyceae</taxon>
        <taxon>Suessiales</taxon>
        <taxon>Symbiodiniaceae</taxon>
        <taxon>Symbiodinium</taxon>
    </lineage>
</organism>
<dbReference type="FunFam" id="3.30.479.30:FF:000001">
    <property type="entry name" value="Prohibitin 2"/>
    <property type="match status" value="1"/>
</dbReference>
<evidence type="ECO:0000256" key="3">
    <source>
        <dbReference type="ARBA" id="ARBA00022792"/>
    </source>
</evidence>
<feature type="region of interest" description="Disordered" evidence="7">
    <location>
        <begin position="709"/>
        <end position="735"/>
    </location>
</feature>